<evidence type="ECO:0000313" key="3">
    <source>
        <dbReference type="EMBL" id="KAK3928599.1"/>
    </source>
</evidence>
<reference evidence="3" key="1">
    <citation type="submission" date="2021-07" db="EMBL/GenBank/DDBJ databases">
        <authorList>
            <person name="Catto M.A."/>
            <person name="Jacobson A."/>
            <person name="Kennedy G."/>
            <person name="Labadie P."/>
            <person name="Hunt B.G."/>
            <person name="Srinivasan R."/>
        </authorList>
    </citation>
    <scope>NUCLEOTIDE SEQUENCE</scope>
    <source>
        <strain evidence="3">PL_HMW_Pooled</strain>
        <tissue evidence="3">Head</tissue>
    </source>
</reference>
<evidence type="ECO:0000256" key="1">
    <source>
        <dbReference type="SAM" id="SignalP"/>
    </source>
</evidence>
<gene>
    <name evidence="3" type="ORF">KUF71_016846</name>
    <name evidence="2" type="ORF">KUF71_018791</name>
</gene>
<protein>
    <submittedName>
        <fullName evidence="3">Uncharacterized protein</fullName>
    </submittedName>
</protein>
<name>A0AAE1HW89_9NEOP</name>
<sequence>MLSHFGTSLIYLIHGTVCRAIILPLSPPSCFQEDKSRMNSQDGVNSISTLFYFKLWCPLNPKNPCDAIIITPHVPALCCQEEKYGINSQRRDISNFVDVTISQDKILSPDDCIYLFICMYVCMYVCM</sequence>
<reference evidence="3" key="2">
    <citation type="journal article" date="2023" name="BMC Genomics">
        <title>Pest status, molecular evolution, and epigenetic factors derived from the genome assembly of Frankliniella fusca, a thysanopteran phytovirus vector.</title>
        <authorList>
            <person name="Catto M.A."/>
            <person name="Labadie P.E."/>
            <person name="Jacobson A.L."/>
            <person name="Kennedy G.G."/>
            <person name="Srinivasan R."/>
            <person name="Hunt B.G."/>
        </authorList>
    </citation>
    <scope>NUCLEOTIDE SEQUENCE</scope>
    <source>
        <strain evidence="3">PL_HMW_Pooled</strain>
    </source>
</reference>
<feature type="non-terminal residue" evidence="3">
    <location>
        <position position="127"/>
    </location>
</feature>
<dbReference type="Proteomes" id="UP001219518">
    <property type="component" value="Unassembled WGS sequence"/>
</dbReference>
<keyword evidence="4" id="KW-1185">Reference proteome</keyword>
<evidence type="ECO:0000313" key="2">
    <source>
        <dbReference type="EMBL" id="KAK3908292.1"/>
    </source>
</evidence>
<feature type="signal peptide" evidence="1">
    <location>
        <begin position="1"/>
        <end position="20"/>
    </location>
</feature>
<comment type="caution">
    <text evidence="3">The sequence shown here is derived from an EMBL/GenBank/DDBJ whole genome shotgun (WGS) entry which is preliminary data.</text>
</comment>
<dbReference type="EMBL" id="JAHWGI010000039">
    <property type="protein sequence ID" value="KAK3908292.1"/>
    <property type="molecule type" value="Genomic_DNA"/>
</dbReference>
<dbReference type="EMBL" id="JAHWGI010001337">
    <property type="protein sequence ID" value="KAK3928599.1"/>
    <property type="molecule type" value="Genomic_DNA"/>
</dbReference>
<proteinExistence type="predicted"/>
<feature type="chain" id="PRO_5042442866" evidence="1">
    <location>
        <begin position="21"/>
        <end position="127"/>
    </location>
</feature>
<keyword evidence="1" id="KW-0732">Signal</keyword>
<evidence type="ECO:0000313" key="4">
    <source>
        <dbReference type="Proteomes" id="UP001219518"/>
    </source>
</evidence>
<dbReference type="AlphaFoldDB" id="A0AAE1HW89"/>
<organism evidence="3 4">
    <name type="scientific">Frankliniella fusca</name>
    <dbReference type="NCBI Taxonomy" id="407009"/>
    <lineage>
        <taxon>Eukaryota</taxon>
        <taxon>Metazoa</taxon>
        <taxon>Ecdysozoa</taxon>
        <taxon>Arthropoda</taxon>
        <taxon>Hexapoda</taxon>
        <taxon>Insecta</taxon>
        <taxon>Pterygota</taxon>
        <taxon>Neoptera</taxon>
        <taxon>Paraneoptera</taxon>
        <taxon>Thysanoptera</taxon>
        <taxon>Terebrantia</taxon>
        <taxon>Thripoidea</taxon>
        <taxon>Thripidae</taxon>
        <taxon>Frankliniella</taxon>
    </lineage>
</organism>
<accession>A0AAE1HW89</accession>